<reference evidence="2 3" key="1">
    <citation type="submission" date="2019-06" db="EMBL/GenBank/DDBJ databases">
        <authorList>
            <person name="Jiang L."/>
        </authorList>
    </citation>
    <scope>NUCLEOTIDE SEQUENCE [LARGE SCALE GENOMIC DNA]</scope>
    <source>
        <strain evidence="2 3">YIM 48858</strain>
    </source>
</reference>
<protein>
    <submittedName>
        <fullName evidence="2">Benzoate/H(+) symporter BenE family transporter</fullName>
    </submittedName>
</protein>
<gene>
    <name evidence="2" type="primary">benE</name>
    <name evidence="2" type="ORF">FHG71_04335</name>
</gene>
<feature type="transmembrane region" description="Helical" evidence="1">
    <location>
        <begin position="201"/>
        <end position="225"/>
    </location>
</feature>
<dbReference type="GO" id="GO:0042925">
    <property type="term" value="F:benzoate transmembrane transporter activity"/>
    <property type="evidence" value="ECO:0007669"/>
    <property type="project" value="InterPro"/>
</dbReference>
<dbReference type="PANTHER" id="PTHR30199:SF0">
    <property type="entry name" value="INNER MEMBRANE PROTEIN YDCO"/>
    <property type="match status" value="1"/>
</dbReference>
<dbReference type="Pfam" id="PF03594">
    <property type="entry name" value="BenE"/>
    <property type="match status" value="1"/>
</dbReference>
<dbReference type="InterPro" id="IPR004711">
    <property type="entry name" value="Benzoate_Transporter"/>
</dbReference>
<feature type="transmembrane region" description="Helical" evidence="1">
    <location>
        <begin position="161"/>
        <end position="194"/>
    </location>
</feature>
<proteinExistence type="predicted"/>
<keyword evidence="1" id="KW-0812">Transmembrane</keyword>
<dbReference type="GO" id="GO:0005886">
    <property type="term" value="C:plasma membrane"/>
    <property type="evidence" value="ECO:0007669"/>
    <property type="project" value="TreeGrafter"/>
</dbReference>
<feature type="transmembrane region" description="Helical" evidence="1">
    <location>
        <begin position="42"/>
        <end position="60"/>
    </location>
</feature>
<keyword evidence="3" id="KW-1185">Reference proteome</keyword>
<sequence>MRASLLSAALVAALVGFGSTVALVLAAAAAVGASPEQTASWVLAVSLAKALGSAGLSLWARMPMVLAWSTPGAALVAATQGLSMEQAAGAFVLSGLLIAAMGLIRPLGRLVALIPDAIAAGMLAGVLLPFVLKLAPAAAESPALLGPMVAIFALVRLRNPAWAVLSALAVGLPLAFLTGAAHAPAVAGLPALVLVRPEFDAGVLMGLAVPLALVTMASQNLPGFATLRAAGYEPPVGAALTTTGLLSAGAGLFGAHPVSMAAITAAICLGDDVHPDKGRRWIVGLAYAGIWVALGLASPLVIAAIAALPPSLVAGIVAIALLGPLTGALTGATNAAATRVPAVVTLAVTASGVAAFGIGAAFWGLVAGVAFHLLDLGAVRLARPSGTP</sequence>
<feature type="transmembrane region" description="Helical" evidence="1">
    <location>
        <begin position="137"/>
        <end position="155"/>
    </location>
</feature>
<feature type="transmembrane region" description="Helical" evidence="1">
    <location>
        <begin position="344"/>
        <end position="374"/>
    </location>
</feature>
<dbReference type="NCBIfam" id="TIGR00843">
    <property type="entry name" value="benE"/>
    <property type="match status" value="1"/>
</dbReference>
<comment type="caution">
    <text evidence="2">The sequence shown here is derived from an EMBL/GenBank/DDBJ whole genome shotgun (WGS) entry which is preliminary data.</text>
</comment>
<feature type="transmembrane region" description="Helical" evidence="1">
    <location>
        <begin position="245"/>
        <end position="269"/>
    </location>
</feature>
<feature type="transmembrane region" description="Helical" evidence="1">
    <location>
        <begin position="87"/>
        <end position="104"/>
    </location>
</feature>
<feature type="transmembrane region" description="Helical" evidence="1">
    <location>
        <begin position="110"/>
        <end position="130"/>
    </location>
</feature>
<evidence type="ECO:0000256" key="1">
    <source>
        <dbReference type="SAM" id="Phobius"/>
    </source>
</evidence>
<dbReference type="PANTHER" id="PTHR30199">
    <property type="entry name" value="MFS FAMILY TRANSPORTER, PREDICTED SUBSTRATE BENZOATE"/>
    <property type="match status" value="1"/>
</dbReference>
<dbReference type="OrthoDB" id="9792424at2"/>
<name>A0A5C4NJZ6_9RHOB</name>
<dbReference type="Proteomes" id="UP000305709">
    <property type="component" value="Unassembled WGS sequence"/>
</dbReference>
<dbReference type="EMBL" id="VDFV01000003">
    <property type="protein sequence ID" value="TNC73718.1"/>
    <property type="molecule type" value="Genomic_DNA"/>
</dbReference>
<evidence type="ECO:0000313" key="3">
    <source>
        <dbReference type="Proteomes" id="UP000305709"/>
    </source>
</evidence>
<dbReference type="RefSeq" id="WP_139080401.1">
    <property type="nucleotide sequence ID" value="NZ_VDFV01000003.1"/>
</dbReference>
<feature type="transmembrane region" description="Helical" evidence="1">
    <location>
        <begin position="312"/>
        <end position="332"/>
    </location>
</feature>
<organism evidence="2 3">
    <name type="scientific">Rubellimicrobium roseum</name>
    <dbReference type="NCBI Taxonomy" id="687525"/>
    <lineage>
        <taxon>Bacteria</taxon>
        <taxon>Pseudomonadati</taxon>
        <taxon>Pseudomonadota</taxon>
        <taxon>Alphaproteobacteria</taxon>
        <taxon>Rhodobacterales</taxon>
        <taxon>Roseobacteraceae</taxon>
        <taxon>Rubellimicrobium</taxon>
    </lineage>
</organism>
<feature type="transmembrane region" description="Helical" evidence="1">
    <location>
        <begin position="281"/>
        <end position="306"/>
    </location>
</feature>
<keyword evidence="1" id="KW-1133">Transmembrane helix</keyword>
<evidence type="ECO:0000313" key="2">
    <source>
        <dbReference type="EMBL" id="TNC73718.1"/>
    </source>
</evidence>
<accession>A0A5C4NJZ6</accession>
<dbReference type="AlphaFoldDB" id="A0A5C4NJZ6"/>
<keyword evidence="1" id="KW-0472">Membrane</keyword>